<sequence>MLLRSLAALLALSGALASASVVDPLQARDVEDRRDHDDEVIVGRNDDVLHVQDEHDVEHAVFYHFTGVDDEEFAVDAEEDLEASSPGVAPVHPPVPPPPPDTSAKTIFQILAEEPKFHKAFKFVNFTEDIAKLLNDSSSNVTFFVPPDWALKPPRHHGPPGPPHRHDSIAPIFDGEVSSADSELDLFAAADSLFKYVHDSDDDDKKEKRKKILKAIIKAILSYHIIPSGSLPAAELVKNSTYATHLSLNDGSLDGKAFRLRIAPTPKIVALTLSVNIYAKVVKPDIKASNGILHEINHPLIPPGSTFQSTFFLQQFFSTVTSALQRVDLTDEVEWRHVRGSDDKEWTLEGSPAVTFFAPSNGAFKKLPPKLKGFLFSPFGERALKKILQYHIVPETILHTDYIHNASDSDVTRRRPMDDSFLYHPDVQIDNDGLSEISCIDLNLSDERHFRGRHVRPEPYSEHRPALRNTPVDVCSLEDIAGRSVFNRCGMHVRGNCQSHLQGLLPTHCNPCIRFFSAEKGAMPTAQPATAAPIYELNITSPTLLTNHSLHIHVVQHEYKLPIPGHHALYTKTMLVNGHRVCVADIPSRNGAIHVVDKLLNPIKHSRRKHGEEVDEPIFLEEEEDNSWDDWEEWLPRWAGEN</sequence>
<evidence type="ECO:0000256" key="2">
    <source>
        <dbReference type="SAM" id="SignalP"/>
    </source>
</evidence>
<feature type="region of interest" description="Disordered" evidence="1">
    <location>
        <begin position="78"/>
        <end position="100"/>
    </location>
</feature>
<evidence type="ECO:0000256" key="1">
    <source>
        <dbReference type="SAM" id="MobiDB-lite"/>
    </source>
</evidence>
<evidence type="ECO:0000259" key="3">
    <source>
        <dbReference type="PROSITE" id="PS50213"/>
    </source>
</evidence>
<keyword evidence="5" id="KW-1185">Reference proteome</keyword>
<dbReference type="Proteomes" id="UP000250043">
    <property type="component" value="Unassembled WGS sequence"/>
</dbReference>
<organism evidence="4 5">
    <name type="scientific">Obba rivulosa</name>
    <dbReference type="NCBI Taxonomy" id="1052685"/>
    <lineage>
        <taxon>Eukaryota</taxon>
        <taxon>Fungi</taxon>
        <taxon>Dikarya</taxon>
        <taxon>Basidiomycota</taxon>
        <taxon>Agaricomycotina</taxon>
        <taxon>Agaricomycetes</taxon>
        <taxon>Polyporales</taxon>
        <taxon>Gelatoporiaceae</taxon>
        <taxon>Obba</taxon>
    </lineage>
</organism>
<dbReference type="AlphaFoldDB" id="A0A8E2DTA7"/>
<dbReference type="OrthoDB" id="7700931at2759"/>
<dbReference type="Gene3D" id="2.30.180.10">
    <property type="entry name" value="FAS1 domain"/>
    <property type="match status" value="2"/>
</dbReference>
<dbReference type="PANTHER" id="PTHR10900:SF122">
    <property type="entry name" value="FAS1 DOMAIN-CONTAINING PROTEIN"/>
    <property type="match status" value="1"/>
</dbReference>
<dbReference type="PANTHER" id="PTHR10900">
    <property type="entry name" value="PERIOSTIN-RELATED"/>
    <property type="match status" value="1"/>
</dbReference>
<dbReference type="InterPro" id="IPR036378">
    <property type="entry name" value="FAS1_dom_sf"/>
</dbReference>
<feature type="signal peptide" evidence="2">
    <location>
        <begin position="1"/>
        <end position="17"/>
    </location>
</feature>
<evidence type="ECO:0000313" key="5">
    <source>
        <dbReference type="Proteomes" id="UP000250043"/>
    </source>
</evidence>
<evidence type="ECO:0000313" key="4">
    <source>
        <dbReference type="EMBL" id="OCH95262.1"/>
    </source>
</evidence>
<dbReference type="InterPro" id="IPR050904">
    <property type="entry name" value="Adhesion/Biosynth-related"/>
</dbReference>
<accession>A0A8E2DTA7</accession>
<feature type="domain" description="FAS1" evidence="3">
    <location>
        <begin position="304"/>
        <end position="600"/>
    </location>
</feature>
<reference evidence="4 5" key="1">
    <citation type="submission" date="2016-07" db="EMBL/GenBank/DDBJ databases">
        <title>Draft genome of the white-rot fungus Obba rivulosa 3A-2.</title>
        <authorList>
            <consortium name="DOE Joint Genome Institute"/>
            <person name="Miettinen O."/>
            <person name="Riley R."/>
            <person name="Acob R."/>
            <person name="Barry K."/>
            <person name="Cullen D."/>
            <person name="De Vries R."/>
            <person name="Hainaut M."/>
            <person name="Hatakka A."/>
            <person name="Henrissat B."/>
            <person name="Hilden K."/>
            <person name="Kuo R."/>
            <person name="Labutti K."/>
            <person name="Lipzen A."/>
            <person name="Makela M.R."/>
            <person name="Sandor L."/>
            <person name="Spatafora J.W."/>
            <person name="Grigoriev I.V."/>
            <person name="Hibbett D.S."/>
        </authorList>
    </citation>
    <scope>NUCLEOTIDE SEQUENCE [LARGE SCALE GENOMIC DNA]</scope>
    <source>
        <strain evidence="4 5">3A-2</strain>
    </source>
</reference>
<dbReference type="SUPFAM" id="SSF82153">
    <property type="entry name" value="FAS1 domain"/>
    <property type="match status" value="2"/>
</dbReference>
<dbReference type="EMBL" id="KV722337">
    <property type="protein sequence ID" value="OCH95262.1"/>
    <property type="molecule type" value="Genomic_DNA"/>
</dbReference>
<dbReference type="GO" id="GO:0005615">
    <property type="term" value="C:extracellular space"/>
    <property type="evidence" value="ECO:0007669"/>
    <property type="project" value="TreeGrafter"/>
</dbReference>
<gene>
    <name evidence="4" type="ORF">OBBRIDRAFT_788454</name>
</gene>
<proteinExistence type="predicted"/>
<dbReference type="GO" id="GO:0000329">
    <property type="term" value="C:fungal-type vacuole membrane"/>
    <property type="evidence" value="ECO:0007669"/>
    <property type="project" value="TreeGrafter"/>
</dbReference>
<keyword evidence="2" id="KW-0732">Signal</keyword>
<name>A0A8E2DTA7_9APHY</name>
<dbReference type="Pfam" id="PF02469">
    <property type="entry name" value="Fasciclin"/>
    <property type="match status" value="2"/>
</dbReference>
<dbReference type="SMART" id="SM00554">
    <property type="entry name" value="FAS1"/>
    <property type="match status" value="2"/>
</dbReference>
<feature type="compositionally biased region" description="Pro residues" evidence="1">
    <location>
        <begin position="91"/>
        <end position="100"/>
    </location>
</feature>
<dbReference type="InterPro" id="IPR000782">
    <property type="entry name" value="FAS1_domain"/>
</dbReference>
<feature type="domain" description="FAS1" evidence="3">
    <location>
        <begin position="104"/>
        <end position="300"/>
    </location>
</feature>
<dbReference type="GO" id="GO:0016236">
    <property type="term" value="P:macroautophagy"/>
    <property type="evidence" value="ECO:0007669"/>
    <property type="project" value="TreeGrafter"/>
</dbReference>
<feature type="chain" id="PRO_5034318243" evidence="2">
    <location>
        <begin position="18"/>
        <end position="642"/>
    </location>
</feature>
<protein>
    <submittedName>
        <fullName evidence="4">FAS1 domain-containing protein</fullName>
    </submittedName>
</protein>
<dbReference type="PROSITE" id="PS50213">
    <property type="entry name" value="FAS1"/>
    <property type="match status" value="2"/>
</dbReference>